<dbReference type="PANTHER" id="PTHR36981">
    <property type="entry name" value="ZGC:195170"/>
    <property type="match status" value="1"/>
</dbReference>
<sequence>MPSEEECLCCHEVQEVDERRAEQGAICCITQHDGFRPVCLNVHVLRVAYFQYRQQFGDREGYGVNEQYRYTAYRQFVRWCWGFLGRHVRVVLPACAVIRIREEFPSPEFAGFQYPNLG</sequence>
<dbReference type="OrthoDB" id="5955457at2759"/>
<dbReference type="EMBL" id="JAIZAY010000009">
    <property type="protein sequence ID" value="KAJ8035516.1"/>
    <property type="molecule type" value="Genomic_DNA"/>
</dbReference>
<reference evidence="2" key="1">
    <citation type="submission" date="2021-10" db="EMBL/GenBank/DDBJ databases">
        <title>Tropical sea cucumber genome reveals ecological adaptation and Cuvierian tubules defense mechanism.</title>
        <authorList>
            <person name="Chen T."/>
        </authorList>
    </citation>
    <scope>NUCLEOTIDE SEQUENCE</scope>
    <source>
        <strain evidence="2">Nanhai2018</strain>
        <tissue evidence="2">Muscle</tissue>
    </source>
</reference>
<feature type="domain" description="P2X purinoreceptor 7 intracellular" evidence="1">
    <location>
        <begin position="6"/>
        <end position="108"/>
    </location>
</feature>
<keyword evidence="3" id="KW-1185">Reference proteome</keyword>
<organism evidence="2 3">
    <name type="scientific">Holothuria leucospilota</name>
    <name type="common">Black long sea cucumber</name>
    <name type="synonym">Mertensiothuria leucospilota</name>
    <dbReference type="NCBI Taxonomy" id="206669"/>
    <lineage>
        <taxon>Eukaryota</taxon>
        <taxon>Metazoa</taxon>
        <taxon>Echinodermata</taxon>
        <taxon>Eleutherozoa</taxon>
        <taxon>Echinozoa</taxon>
        <taxon>Holothuroidea</taxon>
        <taxon>Aspidochirotacea</taxon>
        <taxon>Aspidochirotida</taxon>
        <taxon>Holothuriidae</taxon>
        <taxon>Holothuria</taxon>
    </lineage>
</organism>
<dbReference type="PANTHER" id="PTHR36981:SF1">
    <property type="entry name" value="P2X PURINORECEPTOR 7 INTRACELLULAR DOMAIN-CONTAINING PROTEIN"/>
    <property type="match status" value="1"/>
</dbReference>
<evidence type="ECO:0000313" key="3">
    <source>
        <dbReference type="Proteomes" id="UP001152320"/>
    </source>
</evidence>
<dbReference type="Proteomes" id="UP001152320">
    <property type="component" value="Chromosome 9"/>
</dbReference>
<protein>
    <submittedName>
        <fullName evidence="2">P2X purinoceptor 7</fullName>
    </submittedName>
</protein>
<dbReference type="InterPro" id="IPR046815">
    <property type="entry name" value="P2RX7_C"/>
</dbReference>
<evidence type="ECO:0000259" key="1">
    <source>
        <dbReference type="Pfam" id="PF20478"/>
    </source>
</evidence>
<comment type="caution">
    <text evidence="2">The sequence shown here is derived from an EMBL/GenBank/DDBJ whole genome shotgun (WGS) entry which is preliminary data.</text>
</comment>
<dbReference type="Pfam" id="PF20478">
    <property type="entry name" value="P2RX7_C"/>
    <property type="match status" value="1"/>
</dbReference>
<dbReference type="AlphaFoldDB" id="A0A9Q1BYX3"/>
<evidence type="ECO:0000313" key="2">
    <source>
        <dbReference type="EMBL" id="KAJ8035516.1"/>
    </source>
</evidence>
<proteinExistence type="predicted"/>
<gene>
    <name evidence="2" type="ORF">HOLleu_19226</name>
</gene>
<accession>A0A9Q1BYX3</accession>
<name>A0A9Q1BYX3_HOLLE</name>